<sequence length="315" mass="35819">MSTGMPRQEIWRKMYRENRYCRHLSQKELNQRIRDVFLNMLRLMPDVKIGLPPLEPEGAKAMEIWAHVLEEMALRHGPYPNGFTRDILHSEPFPDFAGEVGAKAAGVLASKGLRSGDVFVKFGKAEHMRSLVEKGSLRIQSASYYATPNHNGAIRDDELSLPLSLALSRDAIIKGVLNPQDVPDGPILQRLDVTYNAGTDYWLYCVSCAVEPRLFVDFQADSCVIIKDKDRFQHLLTLQSAAKFPDTGHRHGKAIYVDPHLPATANIDVPMSKHFRYEYQSEYRFVWRPVKPMINLLYVDLELGSLENIAELVVL</sequence>
<reference evidence="1" key="1">
    <citation type="submission" date="2020-08" db="EMBL/GenBank/DDBJ databases">
        <title>Novel species isolated from subtropical streams in China.</title>
        <authorList>
            <person name="Lu H."/>
        </authorList>
    </citation>
    <scope>NUCLEOTIDE SEQUENCE</scope>
    <source>
        <strain evidence="1">KACC 12607</strain>
    </source>
</reference>
<organism evidence="1 2">
    <name type="scientific">Undibacterium jejuense</name>
    <dbReference type="NCBI Taxonomy" id="1344949"/>
    <lineage>
        <taxon>Bacteria</taxon>
        <taxon>Pseudomonadati</taxon>
        <taxon>Pseudomonadota</taxon>
        <taxon>Betaproteobacteria</taxon>
        <taxon>Burkholderiales</taxon>
        <taxon>Oxalobacteraceae</taxon>
        <taxon>Undibacterium</taxon>
    </lineage>
</organism>
<dbReference type="AlphaFoldDB" id="A0A923KHB0"/>
<dbReference type="Proteomes" id="UP000634011">
    <property type="component" value="Unassembled WGS sequence"/>
</dbReference>
<evidence type="ECO:0000313" key="1">
    <source>
        <dbReference type="EMBL" id="MBC3860487.1"/>
    </source>
</evidence>
<accession>A0A923KHB0</accession>
<gene>
    <name evidence="1" type="ORF">H8K32_00100</name>
</gene>
<protein>
    <submittedName>
        <fullName evidence="1">Uncharacterized protein</fullName>
    </submittedName>
</protein>
<keyword evidence="2" id="KW-1185">Reference proteome</keyword>
<comment type="caution">
    <text evidence="1">The sequence shown here is derived from an EMBL/GenBank/DDBJ whole genome shotgun (WGS) entry which is preliminary data.</text>
</comment>
<name>A0A923KHB0_9BURK</name>
<dbReference type="EMBL" id="JACOFV010000001">
    <property type="protein sequence ID" value="MBC3860487.1"/>
    <property type="molecule type" value="Genomic_DNA"/>
</dbReference>
<evidence type="ECO:0000313" key="2">
    <source>
        <dbReference type="Proteomes" id="UP000634011"/>
    </source>
</evidence>
<proteinExistence type="predicted"/>